<accession>A0A0F9UCN0</accession>
<organism evidence="1">
    <name type="scientific">marine sediment metagenome</name>
    <dbReference type="NCBI Taxonomy" id="412755"/>
    <lineage>
        <taxon>unclassified sequences</taxon>
        <taxon>metagenomes</taxon>
        <taxon>ecological metagenomes</taxon>
    </lineage>
</organism>
<dbReference type="EMBL" id="LAZR01000107">
    <property type="protein sequence ID" value="KKN90935.1"/>
    <property type="molecule type" value="Genomic_DNA"/>
</dbReference>
<evidence type="ECO:0000313" key="1">
    <source>
        <dbReference type="EMBL" id="KKN90935.1"/>
    </source>
</evidence>
<dbReference type="AlphaFoldDB" id="A0A0F9UCN0"/>
<gene>
    <name evidence="1" type="ORF">LCGC14_0225190</name>
</gene>
<name>A0A0F9UCN0_9ZZZZ</name>
<proteinExistence type="predicted"/>
<reference evidence="1" key="1">
    <citation type="journal article" date="2015" name="Nature">
        <title>Complex archaea that bridge the gap between prokaryotes and eukaryotes.</title>
        <authorList>
            <person name="Spang A."/>
            <person name="Saw J.H."/>
            <person name="Jorgensen S.L."/>
            <person name="Zaremba-Niedzwiedzka K."/>
            <person name="Martijn J."/>
            <person name="Lind A.E."/>
            <person name="van Eijk R."/>
            <person name="Schleper C."/>
            <person name="Guy L."/>
            <person name="Ettema T.J."/>
        </authorList>
    </citation>
    <scope>NUCLEOTIDE SEQUENCE</scope>
</reference>
<sequence length="70" mass="8171">MRNVFFVGGADNICGEAWADYGVFSTRRKAKKGIKILKKDKNVLENRDPAWEYYIIKYKIDELLKKNDVS</sequence>
<comment type="caution">
    <text evidence="1">The sequence shown here is derived from an EMBL/GenBank/DDBJ whole genome shotgun (WGS) entry which is preliminary data.</text>
</comment>
<protein>
    <submittedName>
        <fullName evidence="1">Uncharacterized protein</fullName>
    </submittedName>
</protein>